<dbReference type="InterPro" id="IPR003593">
    <property type="entry name" value="AAA+_ATPase"/>
</dbReference>
<dbReference type="SUPFAM" id="SSF55781">
    <property type="entry name" value="GAF domain-like"/>
    <property type="match status" value="1"/>
</dbReference>
<evidence type="ECO:0000313" key="8">
    <source>
        <dbReference type="Proteomes" id="UP001481413"/>
    </source>
</evidence>
<accession>A0ABP9ZX85</accession>
<dbReference type="Pfam" id="PF25601">
    <property type="entry name" value="AAA_lid_14"/>
    <property type="match status" value="1"/>
</dbReference>
<evidence type="ECO:0000256" key="5">
    <source>
        <dbReference type="ARBA" id="ARBA00023163"/>
    </source>
</evidence>
<dbReference type="Gene3D" id="3.30.450.40">
    <property type="match status" value="1"/>
</dbReference>
<keyword evidence="1" id="KW-0547">Nucleotide-binding</keyword>
<dbReference type="Pfam" id="PF01590">
    <property type="entry name" value="GAF"/>
    <property type="match status" value="1"/>
</dbReference>
<dbReference type="InterPro" id="IPR009057">
    <property type="entry name" value="Homeodomain-like_sf"/>
</dbReference>
<evidence type="ECO:0000256" key="1">
    <source>
        <dbReference type="ARBA" id="ARBA00022741"/>
    </source>
</evidence>
<keyword evidence="8" id="KW-1185">Reference proteome</keyword>
<protein>
    <submittedName>
        <fullName evidence="7">Nitric oxide reductase transcriptional regulator NorR</fullName>
    </submittedName>
</protein>
<dbReference type="InterPro" id="IPR025662">
    <property type="entry name" value="Sigma_54_int_dom_ATP-bd_1"/>
</dbReference>
<dbReference type="InterPro" id="IPR025943">
    <property type="entry name" value="Sigma_54_int_dom_ATP-bd_2"/>
</dbReference>
<sequence length="514" mass="56797">MPFEQYLSVIEDLSRDMPVEVRYRRLLEAIKQTIPCDAIALLKQSGRGLQPVAFLGLRDEIRGRHFDPAHHPRLNAIVDSDQLVRFPADSPLPDPYDGLVNSDDSTVHVHDCMGVAIQVDGRPWGVITMDALCAGQFDAINAGDQAMAISLTQAVITAAERINELRRKVRHGDRATAEMNRDSMASSIVGSSNVMTRLFEDIRAVAPTPLSVLIEGETGVGKELIAQQLHLKSDRFNKPLIRLNCAALPESLAEAELFGHTRGAFTGADRARPGRFELADGGTLFLDEIGELPLALQATLLRVLEVGEVQRVGSDETLNVDVRVLAATNRDLQQEVIAGRFREDLFHRLSVFPLHVPALRERGQDILELAEYFLERLQTRLNIHRLLLTPDARTALRLYRWPGNVRELEHVLSRAALRAQQGQRESDAGLVYIDRAALAIADTTAHTESASPDQPIPPHDEVGSLAEQTQAFQLRLIDEQLAQHNGNVAAAARALNVDRSNLLRLIKRLGGQTA</sequence>
<dbReference type="RefSeq" id="WP_353293696.1">
    <property type="nucleotide sequence ID" value="NZ_BAABWH010000002.1"/>
</dbReference>
<dbReference type="PANTHER" id="PTHR32071:SF35">
    <property type="entry name" value="ANAEROBIC NITRIC OXIDE REDUCTASE TRANSCRIPTION REGULATOR NORR"/>
    <property type="match status" value="1"/>
</dbReference>
<organism evidence="7 8">
    <name type="scientific">Thalassolituus maritimus</name>
    <dbReference type="NCBI Taxonomy" id="484498"/>
    <lineage>
        <taxon>Bacteria</taxon>
        <taxon>Pseudomonadati</taxon>
        <taxon>Pseudomonadota</taxon>
        <taxon>Gammaproteobacteria</taxon>
        <taxon>Oceanospirillales</taxon>
        <taxon>Oceanospirillaceae</taxon>
        <taxon>Thalassolituus</taxon>
    </lineage>
</organism>
<dbReference type="PROSITE" id="PS50045">
    <property type="entry name" value="SIGMA54_INTERACT_4"/>
    <property type="match status" value="1"/>
</dbReference>
<name>A0ABP9ZX85_9GAMM</name>
<dbReference type="Pfam" id="PF02954">
    <property type="entry name" value="HTH_8"/>
    <property type="match status" value="1"/>
</dbReference>
<dbReference type="InterPro" id="IPR002197">
    <property type="entry name" value="HTH_Fis"/>
</dbReference>
<keyword evidence="4" id="KW-0238">DNA-binding</keyword>
<reference evidence="7 8" key="1">
    <citation type="submission" date="2024-04" db="EMBL/GenBank/DDBJ databases">
        <title>Draft genome sequence of Thalassolituus maritimus NBRC 116585.</title>
        <authorList>
            <person name="Miyakawa T."/>
            <person name="Kusuya Y."/>
            <person name="Miura T."/>
        </authorList>
    </citation>
    <scope>NUCLEOTIDE SEQUENCE [LARGE SCALE GENOMIC DNA]</scope>
    <source>
        <strain evidence="7 8">5NW40-0001</strain>
    </source>
</reference>
<comment type="caution">
    <text evidence="7">The sequence shown here is derived from an EMBL/GenBank/DDBJ whole genome shotgun (WGS) entry which is preliminary data.</text>
</comment>
<keyword evidence="2" id="KW-0067">ATP-binding</keyword>
<evidence type="ECO:0000256" key="3">
    <source>
        <dbReference type="ARBA" id="ARBA00023015"/>
    </source>
</evidence>
<keyword evidence="3" id="KW-0805">Transcription regulation</keyword>
<dbReference type="PROSITE" id="PS00676">
    <property type="entry name" value="SIGMA54_INTERACT_2"/>
    <property type="match status" value="1"/>
</dbReference>
<dbReference type="CDD" id="cd00009">
    <property type="entry name" value="AAA"/>
    <property type="match status" value="1"/>
</dbReference>
<dbReference type="EMBL" id="BAABWH010000002">
    <property type="protein sequence ID" value="GAA6144755.1"/>
    <property type="molecule type" value="Genomic_DNA"/>
</dbReference>
<dbReference type="InterPro" id="IPR003018">
    <property type="entry name" value="GAF"/>
</dbReference>
<dbReference type="SMART" id="SM00382">
    <property type="entry name" value="AAA"/>
    <property type="match status" value="1"/>
</dbReference>
<dbReference type="InterPro" id="IPR027417">
    <property type="entry name" value="P-loop_NTPase"/>
</dbReference>
<evidence type="ECO:0000259" key="6">
    <source>
        <dbReference type="PROSITE" id="PS50045"/>
    </source>
</evidence>
<proteinExistence type="predicted"/>
<dbReference type="SUPFAM" id="SSF52540">
    <property type="entry name" value="P-loop containing nucleoside triphosphate hydrolases"/>
    <property type="match status" value="1"/>
</dbReference>
<dbReference type="Gene3D" id="3.40.50.300">
    <property type="entry name" value="P-loop containing nucleotide triphosphate hydrolases"/>
    <property type="match status" value="1"/>
</dbReference>
<dbReference type="Gene3D" id="1.10.10.60">
    <property type="entry name" value="Homeodomain-like"/>
    <property type="match status" value="1"/>
</dbReference>
<dbReference type="PROSITE" id="PS00688">
    <property type="entry name" value="SIGMA54_INTERACT_3"/>
    <property type="match status" value="1"/>
</dbReference>
<evidence type="ECO:0000256" key="2">
    <source>
        <dbReference type="ARBA" id="ARBA00022840"/>
    </source>
</evidence>
<dbReference type="PANTHER" id="PTHR32071">
    <property type="entry name" value="TRANSCRIPTIONAL REGULATORY PROTEIN"/>
    <property type="match status" value="1"/>
</dbReference>
<evidence type="ECO:0000256" key="4">
    <source>
        <dbReference type="ARBA" id="ARBA00023125"/>
    </source>
</evidence>
<dbReference type="InterPro" id="IPR025944">
    <property type="entry name" value="Sigma_54_int_dom_CS"/>
</dbReference>
<dbReference type="InterPro" id="IPR058031">
    <property type="entry name" value="AAA_lid_NorR"/>
</dbReference>
<evidence type="ECO:0000313" key="7">
    <source>
        <dbReference type="EMBL" id="GAA6144755.1"/>
    </source>
</evidence>
<gene>
    <name evidence="7" type="primary">norR</name>
    <name evidence="7" type="ORF">NBRC116585_08720</name>
</gene>
<dbReference type="NCBIfam" id="NF003451">
    <property type="entry name" value="PRK05022.1"/>
    <property type="match status" value="1"/>
</dbReference>
<dbReference type="Gene3D" id="1.10.8.60">
    <property type="match status" value="1"/>
</dbReference>
<dbReference type="SUPFAM" id="SSF46689">
    <property type="entry name" value="Homeodomain-like"/>
    <property type="match status" value="1"/>
</dbReference>
<dbReference type="InterPro" id="IPR029016">
    <property type="entry name" value="GAF-like_dom_sf"/>
</dbReference>
<dbReference type="PROSITE" id="PS00675">
    <property type="entry name" value="SIGMA54_INTERACT_1"/>
    <property type="match status" value="1"/>
</dbReference>
<dbReference type="InterPro" id="IPR002078">
    <property type="entry name" value="Sigma_54_int"/>
</dbReference>
<dbReference type="Pfam" id="PF00158">
    <property type="entry name" value="Sigma54_activat"/>
    <property type="match status" value="1"/>
</dbReference>
<feature type="domain" description="Sigma-54 factor interaction" evidence="6">
    <location>
        <begin position="188"/>
        <end position="417"/>
    </location>
</feature>
<keyword evidence="5" id="KW-0804">Transcription</keyword>
<dbReference type="Proteomes" id="UP001481413">
    <property type="component" value="Unassembled WGS sequence"/>
</dbReference>